<accession>A0A1Y0I7S4</accession>
<evidence type="ECO:0000259" key="8">
    <source>
        <dbReference type="Pfam" id="PF03460"/>
    </source>
</evidence>
<keyword evidence="10" id="KW-1185">Reference proteome</keyword>
<feature type="domain" description="Nitrite/sulphite reductase 4Fe-4S" evidence="7">
    <location>
        <begin position="119"/>
        <end position="271"/>
    </location>
</feature>
<dbReference type="InterPro" id="IPR005117">
    <property type="entry name" value="NiRdtase/SiRdtase_haem-b_fer"/>
</dbReference>
<dbReference type="Gene3D" id="3.90.480.20">
    <property type="match status" value="1"/>
</dbReference>
<dbReference type="InterPro" id="IPR006066">
    <property type="entry name" value="NO2/SO3_Rdtase_FeS/sirohaem_BS"/>
</dbReference>
<sequence>MYKYSAEDHAQLSARLALFQLQTERHLGGGMTDEQYRPLRLQNGLYLQRHAPMLRVAVPYGMLRADQLRCLAGVAKNYDKGYCHISTRQNVQFNWIGLSDIPNVLTDLSESELHSTQTSGNCIRNVTADPLAGVAVDEIADPRPFCEIIRQWSTGHPEFAFLPRKFKIAVSGGLTDRAMTEVHDIGLQIQKQGRQGWSFTVFVGGGLGRTPMVGKHLKDQLPAADLLDYLHAILRVYNRFGRRDNKYKARLKILVKALGIEAFRAQVNAEFVRVRASGQRLSADDIAFAQSFFPFPEYRKFDHVPEAQLTLHCDADTHFRRWVERNTLGHRVPGYRAVLIPLKRPGMAPGDITDNELLSIAELSERYSFGEVRTTPRQNLILADVPVLDLYPLWRELADLELAHPNGGTVSDVICCPGLDYCNLANAESISVSSAIQRRFDDLDYLHDVGDFTLNISGCVNACAHHHLADIGVLGVDKKGEQFYQVSLGGKRAHPCRIGSILGPAFSREQIPSVVELIVQFYVQHRNADECFSDVFDRLGISAFKERVYGRN</sequence>
<keyword evidence="2" id="KW-0349">Heme</keyword>
<dbReference type="PRINTS" id="PR00397">
    <property type="entry name" value="SIROHAEM"/>
</dbReference>
<dbReference type="AlphaFoldDB" id="A0A1Y0I7S4"/>
<dbReference type="SUPFAM" id="SSF55124">
    <property type="entry name" value="Nitrite/Sulfite reductase N-terminal domain-like"/>
    <property type="match status" value="2"/>
</dbReference>
<evidence type="ECO:0000256" key="1">
    <source>
        <dbReference type="ARBA" id="ARBA00022485"/>
    </source>
</evidence>
<dbReference type="InterPro" id="IPR051329">
    <property type="entry name" value="NIR_SIR_4Fe-4S"/>
</dbReference>
<reference evidence="9 10" key="1">
    <citation type="submission" date="2017-05" db="EMBL/GenBank/DDBJ databases">
        <title>Genomic insights into alkan degradation activity of Oleiphilus messinensis.</title>
        <authorList>
            <person name="Kozyavkin S.A."/>
            <person name="Slesarev A.I."/>
            <person name="Golyshin P.N."/>
            <person name="Korzhenkov A."/>
            <person name="Golyshina O.N."/>
            <person name="Toshchakov S.V."/>
        </authorList>
    </citation>
    <scope>NUCLEOTIDE SEQUENCE [LARGE SCALE GENOMIC DNA]</scope>
    <source>
        <strain evidence="9 10">ME102</strain>
    </source>
</reference>
<organism evidence="9 10">
    <name type="scientific">Oleiphilus messinensis</name>
    <dbReference type="NCBI Taxonomy" id="141451"/>
    <lineage>
        <taxon>Bacteria</taxon>
        <taxon>Pseudomonadati</taxon>
        <taxon>Pseudomonadota</taxon>
        <taxon>Gammaproteobacteria</taxon>
        <taxon>Oceanospirillales</taxon>
        <taxon>Oleiphilaceae</taxon>
        <taxon>Oleiphilus</taxon>
    </lineage>
</organism>
<dbReference type="KEGG" id="ome:OLMES_1417"/>
<dbReference type="RefSeq" id="WP_087460596.1">
    <property type="nucleotide sequence ID" value="NZ_CP021425.1"/>
</dbReference>
<keyword evidence="5" id="KW-0408">Iron</keyword>
<evidence type="ECO:0000313" key="9">
    <source>
        <dbReference type="EMBL" id="ARU55494.1"/>
    </source>
</evidence>
<dbReference type="Proteomes" id="UP000196027">
    <property type="component" value="Chromosome"/>
</dbReference>
<keyword evidence="4" id="KW-0560">Oxidoreductase</keyword>
<dbReference type="InterPro" id="IPR006067">
    <property type="entry name" value="NO2/SO3_Rdtase_4Fe4S_dom"/>
</dbReference>
<evidence type="ECO:0000256" key="3">
    <source>
        <dbReference type="ARBA" id="ARBA00022723"/>
    </source>
</evidence>
<dbReference type="InterPro" id="IPR036136">
    <property type="entry name" value="Nit/Sulf_reduc_fer-like_dom_sf"/>
</dbReference>
<dbReference type="Gene3D" id="3.30.413.10">
    <property type="entry name" value="Sulfite Reductase Hemoprotein, domain 1"/>
    <property type="match status" value="2"/>
</dbReference>
<protein>
    <submittedName>
        <fullName evidence="9">Sulfite reductase</fullName>
    </submittedName>
</protein>
<proteinExistence type="predicted"/>
<gene>
    <name evidence="9" type="ORF">OLMES_1417</name>
</gene>
<feature type="domain" description="Nitrite/Sulfite reductase ferredoxin-like" evidence="8">
    <location>
        <begin position="346"/>
        <end position="399"/>
    </location>
</feature>
<feature type="domain" description="Nitrite/sulphite reductase 4Fe-4S" evidence="7">
    <location>
        <begin position="409"/>
        <end position="548"/>
    </location>
</feature>
<dbReference type="InterPro" id="IPR045854">
    <property type="entry name" value="NO2/SO3_Rdtase_4Fe4S_sf"/>
</dbReference>
<dbReference type="EMBL" id="CP021425">
    <property type="protein sequence ID" value="ARU55494.1"/>
    <property type="molecule type" value="Genomic_DNA"/>
</dbReference>
<dbReference type="PANTHER" id="PTHR32439:SF9">
    <property type="entry name" value="BLR3264 PROTEIN"/>
    <property type="match status" value="1"/>
</dbReference>
<keyword evidence="1" id="KW-0004">4Fe-4S</keyword>
<name>A0A1Y0I7S4_9GAMM</name>
<keyword evidence="6" id="KW-0411">Iron-sulfur</keyword>
<keyword evidence="3" id="KW-0479">Metal-binding</keyword>
<dbReference type="PROSITE" id="PS00365">
    <property type="entry name" value="NIR_SIR"/>
    <property type="match status" value="1"/>
</dbReference>
<dbReference type="Pfam" id="PF01077">
    <property type="entry name" value="NIR_SIR"/>
    <property type="match status" value="2"/>
</dbReference>
<evidence type="ECO:0000256" key="4">
    <source>
        <dbReference type="ARBA" id="ARBA00023002"/>
    </source>
</evidence>
<evidence type="ECO:0000256" key="2">
    <source>
        <dbReference type="ARBA" id="ARBA00022617"/>
    </source>
</evidence>
<dbReference type="GO" id="GO:0016491">
    <property type="term" value="F:oxidoreductase activity"/>
    <property type="evidence" value="ECO:0007669"/>
    <property type="project" value="UniProtKB-KW"/>
</dbReference>
<evidence type="ECO:0000313" key="10">
    <source>
        <dbReference type="Proteomes" id="UP000196027"/>
    </source>
</evidence>
<feature type="domain" description="Nitrite/Sulfite reductase ferredoxin-like" evidence="8">
    <location>
        <begin position="53"/>
        <end position="110"/>
    </location>
</feature>
<dbReference type="Gene3D" id="3.90.480.10">
    <property type="entry name" value="Sulfite Reductase Hemoprotein,Domain 2"/>
    <property type="match status" value="1"/>
</dbReference>
<evidence type="ECO:0000259" key="7">
    <source>
        <dbReference type="Pfam" id="PF01077"/>
    </source>
</evidence>
<dbReference type="GO" id="GO:0051539">
    <property type="term" value="F:4 iron, 4 sulfur cluster binding"/>
    <property type="evidence" value="ECO:0007669"/>
    <property type="project" value="UniProtKB-KW"/>
</dbReference>
<evidence type="ECO:0000256" key="6">
    <source>
        <dbReference type="ARBA" id="ARBA00023014"/>
    </source>
</evidence>
<dbReference type="GO" id="GO:0046872">
    <property type="term" value="F:metal ion binding"/>
    <property type="evidence" value="ECO:0007669"/>
    <property type="project" value="UniProtKB-KW"/>
</dbReference>
<dbReference type="OrthoDB" id="3189055at2"/>
<dbReference type="Pfam" id="PF03460">
    <property type="entry name" value="NIR_SIR_ferr"/>
    <property type="match status" value="2"/>
</dbReference>
<evidence type="ECO:0000256" key="5">
    <source>
        <dbReference type="ARBA" id="ARBA00023004"/>
    </source>
</evidence>
<dbReference type="SUPFAM" id="SSF56014">
    <property type="entry name" value="Nitrite and sulphite reductase 4Fe-4S domain-like"/>
    <property type="match status" value="2"/>
</dbReference>
<dbReference type="PANTHER" id="PTHR32439">
    <property type="entry name" value="FERREDOXIN--NITRITE REDUCTASE, CHLOROPLASTIC"/>
    <property type="match status" value="1"/>
</dbReference>
<dbReference type="GO" id="GO:0020037">
    <property type="term" value="F:heme binding"/>
    <property type="evidence" value="ECO:0007669"/>
    <property type="project" value="InterPro"/>
</dbReference>